<dbReference type="STRING" id="1095630.A0A2J6SR93"/>
<protein>
    <submittedName>
        <fullName evidence="7">Amino acid transporter</fullName>
    </submittedName>
</protein>
<feature type="transmembrane region" description="Helical" evidence="6">
    <location>
        <begin position="154"/>
        <end position="170"/>
    </location>
</feature>
<keyword evidence="8" id="KW-1185">Reference proteome</keyword>
<dbReference type="RefSeq" id="XP_024730200.1">
    <property type="nucleotide sequence ID" value="XM_024877332.1"/>
</dbReference>
<dbReference type="PANTHER" id="PTHR11785">
    <property type="entry name" value="AMINO ACID TRANSPORTER"/>
    <property type="match status" value="1"/>
</dbReference>
<feature type="transmembrane region" description="Helical" evidence="6">
    <location>
        <begin position="383"/>
        <end position="402"/>
    </location>
</feature>
<name>A0A2J6SR93_9HELO</name>
<feature type="transmembrane region" description="Helical" evidence="6">
    <location>
        <begin position="108"/>
        <end position="134"/>
    </location>
</feature>
<dbReference type="PANTHER" id="PTHR11785:SF512">
    <property type="entry name" value="SOBREMESA, ISOFORM B"/>
    <property type="match status" value="1"/>
</dbReference>
<dbReference type="InterPro" id="IPR050598">
    <property type="entry name" value="AminoAcid_Transporter"/>
</dbReference>
<evidence type="ECO:0000256" key="1">
    <source>
        <dbReference type="ARBA" id="ARBA00004141"/>
    </source>
</evidence>
<sequence length="495" mass="53019">MDSVTTPLLAADEEAPAPSDGKAEEDTRRHLGLFDGVALVLGLQIGSGIFSSPSLVLRNTGSEPVALAVWCIAGGLAWACAVCYTELGTRLPFNGGPQEYLSYCFSDVYGFLASWACIFTLKPCSAAILALVVADYVCDALSLARGPFDYVPKLIAVSMITLVTVVNCTGNKLSNIVTKSLLACKIFGVASIIILGFAVLIGRRLSPSVVLTELKSPPRPGLSNYTDATLLAMWAYSGWEALAFVGGELKNPSRNTAVVINISMTVVIVLFVLANIAYFSALLFAEIIRSSTIGLTFSQHFFGRAGGALYTLVICLSCIGTLNVKFFTASRLTQAAAERQFLPPVIRTIKRVSADHGDEPLEANPLRRMLEVLRHPTQFGDGLIPLSAIIFNALLADAYILVGDFGSLIIFIGIVEYSIACITIAGLFTLRLRPRPPEADSGGGTFRVPWIIIFVALAATALIVFVSVVRHPFAGLGFVFFCGVSTVIYTRIIRV</sequence>
<feature type="transmembrane region" description="Helical" evidence="6">
    <location>
        <begin position="301"/>
        <end position="324"/>
    </location>
</feature>
<feature type="region of interest" description="Disordered" evidence="5">
    <location>
        <begin position="1"/>
        <end position="24"/>
    </location>
</feature>
<accession>A0A2J6SR93</accession>
<dbReference type="PIRSF" id="PIRSF006060">
    <property type="entry name" value="AA_transporter"/>
    <property type="match status" value="1"/>
</dbReference>
<evidence type="ECO:0000313" key="7">
    <source>
        <dbReference type="EMBL" id="PMD53296.1"/>
    </source>
</evidence>
<dbReference type="InParanoid" id="A0A2J6SR93"/>
<dbReference type="InterPro" id="IPR002293">
    <property type="entry name" value="AA/rel_permease1"/>
</dbReference>
<feature type="transmembrane region" description="Helical" evidence="6">
    <location>
        <begin position="475"/>
        <end position="493"/>
    </location>
</feature>
<feature type="transmembrane region" description="Helical" evidence="6">
    <location>
        <begin position="182"/>
        <end position="202"/>
    </location>
</feature>
<dbReference type="GeneID" id="36585409"/>
<dbReference type="Pfam" id="PF13520">
    <property type="entry name" value="AA_permease_2"/>
    <property type="match status" value="1"/>
</dbReference>
<comment type="subcellular location">
    <subcellularLocation>
        <location evidence="1">Membrane</location>
        <topology evidence="1">Multi-pass membrane protein</topology>
    </subcellularLocation>
</comment>
<keyword evidence="3 6" id="KW-1133">Transmembrane helix</keyword>
<evidence type="ECO:0000256" key="5">
    <source>
        <dbReference type="SAM" id="MobiDB-lite"/>
    </source>
</evidence>
<feature type="transmembrane region" description="Helical" evidence="6">
    <location>
        <begin position="408"/>
        <end position="430"/>
    </location>
</feature>
<evidence type="ECO:0000256" key="2">
    <source>
        <dbReference type="ARBA" id="ARBA00022692"/>
    </source>
</evidence>
<dbReference type="AlphaFoldDB" id="A0A2J6SR93"/>
<keyword evidence="2 6" id="KW-0812">Transmembrane</keyword>
<proteinExistence type="predicted"/>
<organism evidence="7 8">
    <name type="scientific">Hyaloscypha bicolor E</name>
    <dbReference type="NCBI Taxonomy" id="1095630"/>
    <lineage>
        <taxon>Eukaryota</taxon>
        <taxon>Fungi</taxon>
        <taxon>Dikarya</taxon>
        <taxon>Ascomycota</taxon>
        <taxon>Pezizomycotina</taxon>
        <taxon>Leotiomycetes</taxon>
        <taxon>Helotiales</taxon>
        <taxon>Hyaloscyphaceae</taxon>
        <taxon>Hyaloscypha</taxon>
        <taxon>Hyaloscypha bicolor</taxon>
    </lineage>
</organism>
<keyword evidence="4 6" id="KW-0472">Membrane</keyword>
<feature type="transmembrane region" description="Helical" evidence="6">
    <location>
        <begin position="450"/>
        <end position="469"/>
    </location>
</feature>
<dbReference type="Proteomes" id="UP000235371">
    <property type="component" value="Unassembled WGS sequence"/>
</dbReference>
<dbReference type="OrthoDB" id="10062876at2759"/>
<gene>
    <name evidence="7" type="ORF">K444DRAFT_571875</name>
</gene>
<dbReference type="EMBL" id="KZ613887">
    <property type="protein sequence ID" value="PMD53296.1"/>
    <property type="molecule type" value="Genomic_DNA"/>
</dbReference>
<dbReference type="Gene3D" id="1.20.1740.10">
    <property type="entry name" value="Amino acid/polyamine transporter I"/>
    <property type="match status" value="1"/>
</dbReference>
<evidence type="ECO:0000256" key="4">
    <source>
        <dbReference type="ARBA" id="ARBA00023136"/>
    </source>
</evidence>
<evidence type="ECO:0000256" key="3">
    <source>
        <dbReference type="ARBA" id="ARBA00022989"/>
    </source>
</evidence>
<feature type="transmembrane region" description="Helical" evidence="6">
    <location>
        <begin position="31"/>
        <end position="50"/>
    </location>
</feature>
<dbReference type="GO" id="GO:0015179">
    <property type="term" value="F:L-amino acid transmembrane transporter activity"/>
    <property type="evidence" value="ECO:0007669"/>
    <property type="project" value="TreeGrafter"/>
</dbReference>
<evidence type="ECO:0000313" key="8">
    <source>
        <dbReference type="Proteomes" id="UP000235371"/>
    </source>
</evidence>
<feature type="transmembrane region" description="Helical" evidence="6">
    <location>
        <begin position="257"/>
        <end position="281"/>
    </location>
</feature>
<reference evidence="7 8" key="1">
    <citation type="submission" date="2016-04" db="EMBL/GenBank/DDBJ databases">
        <title>A degradative enzymes factory behind the ericoid mycorrhizal symbiosis.</title>
        <authorList>
            <consortium name="DOE Joint Genome Institute"/>
            <person name="Martino E."/>
            <person name="Morin E."/>
            <person name="Grelet G."/>
            <person name="Kuo A."/>
            <person name="Kohler A."/>
            <person name="Daghino S."/>
            <person name="Barry K."/>
            <person name="Choi C."/>
            <person name="Cichocki N."/>
            <person name="Clum A."/>
            <person name="Copeland A."/>
            <person name="Hainaut M."/>
            <person name="Haridas S."/>
            <person name="Labutti K."/>
            <person name="Lindquist E."/>
            <person name="Lipzen A."/>
            <person name="Khouja H.-R."/>
            <person name="Murat C."/>
            <person name="Ohm R."/>
            <person name="Olson A."/>
            <person name="Spatafora J."/>
            <person name="Veneault-Fourrey C."/>
            <person name="Henrissat B."/>
            <person name="Grigoriev I."/>
            <person name="Martin F."/>
            <person name="Perotto S."/>
        </authorList>
    </citation>
    <scope>NUCLEOTIDE SEQUENCE [LARGE SCALE GENOMIC DNA]</scope>
    <source>
        <strain evidence="7 8">E</strain>
    </source>
</reference>
<evidence type="ECO:0000256" key="6">
    <source>
        <dbReference type="SAM" id="Phobius"/>
    </source>
</evidence>
<feature type="transmembrane region" description="Helical" evidence="6">
    <location>
        <begin position="65"/>
        <end position="87"/>
    </location>
</feature>
<dbReference type="GO" id="GO:0016020">
    <property type="term" value="C:membrane"/>
    <property type="evidence" value="ECO:0007669"/>
    <property type="project" value="UniProtKB-SubCell"/>
</dbReference>